<dbReference type="AlphaFoldDB" id="A0A3S6QQE8"/>
<comment type="similarity">
    <text evidence="1 4">Belongs to the glycosyl hydrolase 1 family.</text>
</comment>
<dbReference type="GO" id="GO:0005829">
    <property type="term" value="C:cytosol"/>
    <property type="evidence" value="ECO:0007669"/>
    <property type="project" value="TreeGrafter"/>
</dbReference>
<dbReference type="FunFam" id="3.20.20.80:FF:000004">
    <property type="entry name" value="Beta-glucosidase 6-phospho-beta-glucosidase"/>
    <property type="match status" value="1"/>
</dbReference>
<dbReference type="Proteomes" id="UP000314960">
    <property type="component" value="Chromosome"/>
</dbReference>
<dbReference type="GO" id="GO:0008422">
    <property type="term" value="F:beta-glucosidase activity"/>
    <property type="evidence" value="ECO:0007669"/>
    <property type="project" value="TreeGrafter"/>
</dbReference>
<keyword evidence="3" id="KW-0326">Glycosidase</keyword>
<organism evidence="5 6">
    <name type="scientific">Liquorilactobacillus hordei</name>
    <dbReference type="NCBI Taxonomy" id="468911"/>
    <lineage>
        <taxon>Bacteria</taxon>
        <taxon>Bacillati</taxon>
        <taxon>Bacillota</taxon>
        <taxon>Bacilli</taxon>
        <taxon>Lactobacillales</taxon>
        <taxon>Lactobacillaceae</taxon>
        <taxon>Liquorilactobacillus</taxon>
    </lineage>
</organism>
<dbReference type="InterPro" id="IPR017853">
    <property type="entry name" value="GH"/>
</dbReference>
<evidence type="ECO:0000256" key="2">
    <source>
        <dbReference type="ARBA" id="ARBA00022801"/>
    </source>
</evidence>
<protein>
    <submittedName>
        <fullName evidence="5">6-phospho-beta-glucosidase</fullName>
    </submittedName>
</protein>
<dbReference type="KEGG" id="lhw:BSQ49_09010"/>
<gene>
    <name evidence="5" type="ORF">BSQ49_09010</name>
</gene>
<dbReference type="GO" id="GO:0016052">
    <property type="term" value="P:carbohydrate catabolic process"/>
    <property type="evidence" value="ECO:0007669"/>
    <property type="project" value="TreeGrafter"/>
</dbReference>
<proteinExistence type="inferred from homology"/>
<dbReference type="RefSeq" id="WP_141054276.1">
    <property type="nucleotide sequence ID" value="NZ_CP018176.1"/>
</dbReference>
<keyword evidence="2" id="KW-0378">Hydrolase</keyword>
<accession>A0A3S6QQE8</accession>
<dbReference type="InterPro" id="IPR001360">
    <property type="entry name" value="Glyco_hydro_1"/>
</dbReference>
<evidence type="ECO:0000256" key="1">
    <source>
        <dbReference type="ARBA" id="ARBA00010838"/>
    </source>
</evidence>
<evidence type="ECO:0000313" key="5">
    <source>
        <dbReference type="EMBL" id="AUJ30301.1"/>
    </source>
</evidence>
<dbReference type="Gene3D" id="3.20.20.80">
    <property type="entry name" value="Glycosidases"/>
    <property type="match status" value="1"/>
</dbReference>
<evidence type="ECO:0000256" key="4">
    <source>
        <dbReference type="RuleBase" id="RU003690"/>
    </source>
</evidence>
<dbReference type="EMBL" id="CP018176">
    <property type="protein sequence ID" value="AUJ30301.1"/>
    <property type="molecule type" value="Genomic_DNA"/>
</dbReference>
<dbReference type="SUPFAM" id="SSF51445">
    <property type="entry name" value="(Trans)glycosidases"/>
    <property type="match status" value="1"/>
</dbReference>
<dbReference type="PANTHER" id="PTHR10353">
    <property type="entry name" value="GLYCOSYL HYDROLASE"/>
    <property type="match status" value="1"/>
</dbReference>
<dbReference type="Pfam" id="PF00232">
    <property type="entry name" value="Glyco_hydro_1"/>
    <property type="match status" value="1"/>
</dbReference>
<name>A0A3S6QQE8_9LACO</name>
<evidence type="ECO:0000313" key="6">
    <source>
        <dbReference type="Proteomes" id="UP000314960"/>
    </source>
</evidence>
<dbReference type="PANTHER" id="PTHR10353:SF122">
    <property type="entry name" value="6-PHOSPHO-BETA-GLUCOSIDASE ASCB-RELATED"/>
    <property type="match status" value="1"/>
</dbReference>
<dbReference type="PRINTS" id="PR00131">
    <property type="entry name" value="GLHYDRLASE1"/>
</dbReference>
<evidence type="ECO:0000256" key="3">
    <source>
        <dbReference type="ARBA" id="ARBA00023295"/>
    </source>
</evidence>
<reference evidence="5 6" key="1">
    <citation type="submission" date="2016-11" db="EMBL/GenBank/DDBJ databases">
        <title>Interaction between Lactobacillus species and yeast in water kefir.</title>
        <authorList>
            <person name="Behr J."/>
            <person name="Xu D."/>
            <person name="Vogel R.F."/>
        </authorList>
    </citation>
    <scope>NUCLEOTIDE SEQUENCE [LARGE SCALE GENOMIC DNA]</scope>
    <source>
        <strain evidence="5 6">TMW 1.1822</strain>
    </source>
</reference>
<sequence length="460" mass="53766">MQDERKMPADFFWGNSVSSMQTEGAWNIGGKGKSVYDVREATANSSDWKVAIDEYHRYEEDLDLMKEMHFNMYRIQVSWSRCNPTGDGEFSSEGFAFYDRLIDAMVARKITPMICLYHFDMPLNLAKKENGFLSRKTQHAFVRFAKKVIDHFADRVRYWITFNEHNLYFQEEVFNISGYLTGEKTVAEMYQIFHHTMVAHAEIDEYLHANYPKLLLGGMLAYEEVYPATAKPNDVFAARTIQEFMNNNLYDAFATGHYSNEVMHFIEKHKINSDFLPEDMNVISKMHADFLAFSYYRTDVVNADKIPKGTPPNNYLAFGVESNRFLETNEWNWTIDPLGFRNVITKIYNRYHLPVFPIENGIGLREHWDGVNQIEDDVRIKYHHDHIKAMKDSIFIDGAKVLGYLGWGLIDIPSSHGDMEKRYGAVYVDRTNHDLKELKRIPKKSFNWFKSILEKNGDEL</sequence>